<dbReference type="InterPro" id="IPR010998">
    <property type="entry name" value="Integrase_recombinase_N"/>
</dbReference>
<dbReference type="PROSITE" id="PS51900">
    <property type="entry name" value="CB"/>
    <property type="match status" value="1"/>
</dbReference>
<dbReference type="Gene3D" id="1.10.150.130">
    <property type="match status" value="1"/>
</dbReference>
<dbReference type="GO" id="GO:0003677">
    <property type="term" value="F:DNA binding"/>
    <property type="evidence" value="ECO:0007669"/>
    <property type="project" value="UniProtKB-UniRule"/>
</dbReference>
<dbReference type="Gene3D" id="1.10.443.10">
    <property type="entry name" value="Intergrase catalytic core"/>
    <property type="match status" value="1"/>
</dbReference>
<evidence type="ECO:0000256" key="2">
    <source>
        <dbReference type="ARBA" id="ARBA00022908"/>
    </source>
</evidence>
<evidence type="ECO:0000256" key="5">
    <source>
        <dbReference type="PROSITE-ProRule" id="PRU01248"/>
    </source>
</evidence>
<gene>
    <name evidence="8" type="ORF">NIES593_00060</name>
</gene>
<dbReference type="InterPro" id="IPR004107">
    <property type="entry name" value="Integrase_SAM-like_N"/>
</dbReference>
<dbReference type="Pfam" id="PF00589">
    <property type="entry name" value="Phage_integrase"/>
    <property type="match status" value="1"/>
</dbReference>
<dbReference type="PROSITE" id="PS51898">
    <property type="entry name" value="TYR_RECOMBINASE"/>
    <property type="match status" value="1"/>
</dbReference>
<keyword evidence="3 5" id="KW-0238">DNA-binding</keyword>
<dbReference type="PANTHER" id="PTHR30349">
    <property type="entry name" value="PHAGE INTEGRASE-RELATED"/>
    <property type="match status" value="1"/>
</dbReference>
<proteinExistence type="inferred from homology"/>
<dbReference type="InterPro" id="IPR013762">
    <property type="entry name" value="Integrase-like_cat_sf"/>
</dbReference>
<name>A0A1U7HSE4_9CYAN</name>
<evidence type="ECO:0000259" key="6">
    <source>
        <dbReference type="PROSITE" id="PS51898"/>
    </source>
</evidence>
<evidence type="ECO:0000256" key="4">
    <source>
        <dbReference type="ARBA" id="ARBA00023172"/>
    </source>
</evidence>
<dbReference type="Proteomes" id="UP000186868">
    <property type="component" value="Unassembled WGS sequence"/>
</dbReference>
<dbReference type="EMBL" id="MRCB01000001">
    <property type="protein sequence ID" value="OKH26502.1"/>
    <property type="molecule type" value="Genomic_DNA"/>
</dbReference>
<dbReference type="PANTHER" id="PTHR30349:SF41">
    <property type="entry name" value="INTEGRASE_RECOMBINASE PROTEIN MJ0367-RELATED"/>
    <property type="match status" value="1"/>
</dbReference>
<evidence type="ECO:0000313" key="8">
    <source>
        <dbReference type="EMBL" id="OKH26502.1"/>
    </source>
</evidence>
<dbReference type="GO" id="GO:0006310">
    <property type="term" value="P:DNA recombination"/>
    <property type="evidence" value="ECO:0007669"/>
    <property type="project" value="UniProtKB-KW"/>
</dbReference>
<dbReference type="GO" id="GO:0015074">
    <property type="term" value="P:DNA integration"/>
    <property type="evidence" value="ECO:0007669"/>
    <property type="project" value="UniProtKB-KW"/>
</dbReference>
<protein>
    <submittedName>
        <fullName evidence="8">Recombinase XerD</fullName>
    </submittedName>
</protein>
<dbReference type="InterPro" id="IPR044068">
    <property type="entry name" value="CB"/>
</dbReference>
<dbReference type="Pfam" id="PF02899">
    <property type="entry name" value="Phage_int_SAM_1"/>
    <property type="match status" value="1"/>
</dbReference>
<evidence type="ECO:0000256" key="1">
    <source>
        <dbReference type="ARBA" id="ARBA00008857"/>
    </source>
</evidence>
<keyword evidence="4" id="KW-0233">DNA recombination</keyword>
<dbReference type="InterPro" id="IPR011010">
    <property type="entry name" value="DNA_brk_join_enz"/>
</dbReference>
<dbReference type="InterPro" id="IPR050090">
    <property type="entry name" value="Tyrosine_recombinase_XerCD"/>
</dbReference>
<feature type="domain" description="Tyr recombinase" evidence="6">
    <location>
        <begin position="162"/>
        <end position="353"/>
    </location>
</feature>
<reference evidence="8 9" key="1">
    <citation type="submission" date="2016-11" db="EMBL/GenBank/DDBJ databases">
        <title>Draft Genome Sequences of Nine Cyanobacterial Strains from Diverse Habitats.</title>
        <authorList>
            <person name="Zhu T."/>
            <person name="Hou S."/>
            <person name="Lu X."/>
            <person name="Hess W.R."/>
        </authorList>
    </citation>
    <scope>NUCLEOTIDE SEQUENCE [LARGE SCALE GENOMIC DNA]</scope>
    <source>
        <strain evidence="8 9">NIES-593</strain>
    </source>
</reference>
<feature type="domain" description="Core-binding (CB)" evidence="7">
    <location>
        <begin position="50"/>
        <end position="140"/>
    </location>
</feature>
<comment type="similarity">
    <text evidence="1">Belongs to the 'phage' integrase family.</text>
</comment>
<keyword evidence="9" id="KW-1185">Reference proteome</keyword>
<dbReference type="RefSeq" id="WP_073597654.1">
    <property type="nucleotide sequence ID" value="NZ_MRCB01000001.1"/>
</dbReference>
<evidence type="ECO:0000256" key="3">
    <source>
        <dbReference type="ARBA" id="ARBA00023125"/>
    </source>
</evidence>
<dbReference type="SUPFAM" id="SSF56349">
    <property type="entry name" value="DNA breaking-rejoining enzymes"/>
    <property type="match status" value="1"/>
</dbReference>
<evidence type="ECO:0000313" key="9">
    <source>
        <dbReference type="Proteomes" id="UP000186868"/>
    </source>
</evidence>
<comment type="caution">
    <text evidence="8">The sequence shown here is derived from an EMBL/GenBank/DDBJ whole genome shotgun (WGS) entry which is preliminary data.</text>
</comment>
<dbReference type="InterPro" id="IPR002104">
    <property type="entry name" value="Integrase_catalytic"/>
</dbReference>
<accession>A0A1U7HSE4</accession>
<organism evidence="8 9">
    <name type="scientific">Hydrococcus rivularis NIES-593</name>
    <dbReference type="NCBI Taxonomy" id="1921803"/>
    <lineage>
        <taxon>Bacteria</taxon>
        <taxon>Bacillati</taxon>
        <taxon>Cyanobacteriota</taxon>
        <taxon>Cyanophyceae</taxon>
        <taxon>Pleurocapsales</taxon>
        <taxon>Hydrococcaceae</taxon>
        <taxon>Hydrococcus</taxon>
    </lineage>
</organism>
<dbReference type="OrthoDB" id="550438at2"/>
<dbReference type="AlphaFoldDB" id="A0A1U7HSE4"/>
<keyword evidence="2" id="KW-0229">DNA integration</keyword>
<sequence>MTLSRTDAGVDTEELGVAIAQLSPEQLAVIKATVEAVVQATGTPKITGAETTSELFSSWLTSRESEQTVRAYRNDVMHFVQWRLGIDYPDLDNLNLHTTTKEDVDNYKAHLLKKEKTGEIARASVRRRLASLKSFLRYACDVGYLRANPTMLLKVPPERKKIKERTLTETEIEMLFDAAAQVVEQAPTPHKKIQAQRNQLILELFYYGAIRVGESGLTWATMHSNQSGLPYIKVVGKGDKERDVPIPIELYQYLLANRQHTKDKTEPLFTSQKTGEPIGDRHIRRIIKSIAEVAGLSRIPSPHWLRHSHATHAAKNTPIHVITKTLGHSSGKITIDNYLHAGEDEASSLNLKRYRQ</sequence>
<evidence type="ECO:0000259" key="7">
    <source>
        <dbReference type="PROSITE" id="PS51900"/>
    </source>
</evidence>
<dbReference type="STRING" id="1921803.NIES593_00060"/>